<dbReference type="PRINTS" id="PR01805">
    <property type="entry name" value="VACJLIPOPROT"/>
</dbReference>
<dbReference type="AlphaFoldDB" id="A0A1C3YS93"/>
<dbReference type="GO" id="GO:0120010">
    <property type="term" value="P:intermembrane phospholipid transfer"/>
    <property type="evidence" value="ECO:0007669"/>
    <property type="project" value="TreeGrafter"/>
</dbReference>
<dbReference type="Pfam" id="PF04333">
    <property type="entry name" value="MlaA"/>
    <property type="match status" value="1"/>
</dbReference>
<proteinExistence type="inferred from homology"/>
<gene>
    <name evidence="3" type="ORF">GA0061080_100168</name>
</gene>
<accession>A0A1C3YS93</accession>
<organism evidence="3 4">
    <name type="scientific">Gilliamella intestini</name>
    <dbReference type="NCBI Taxonomy" id="1798183"/>
    <lineage>
        <taxon>Bacteria</taxon>
        <taxon>Pseudomonadati</taxon>
        <taxon>Pseudomonadota</taxon>
        <taxon>Gammaproteobacteria</taxon>
        <taxon>Orbales</taxon>
        <taxon>Orbaceae</taxon>
        <taxon>Gilliamella</taxon>
    </lineage>
</organism>
<dbReference type="PANTHER" id="PTHR30035:SF3">
    <property type="entry name" value="INTERMEMBRANE PHOSPHOLIPID TRANSPORT SYSTEM LIPOPROTEIN MLAA"/>
    <property type="match status" value="1"/>
</dbReference>
<dbReference type="STRING" id="1798183.GA0061080_100168"/>
<keyword evidence="3" id="KW-0449">Lipoprotein</keyword>
<dbReference type="PANTHER" id="PTHR30035">
    <property type="entry name" value="LIPOPROTEIN VACJ-RELATED"/>
    <property type="match status" value="1"/>
</dbReference>
<dbReference type="Proteomes" id="UP000199698">
    <property type="component" value="Unassembled WGS sequence"/>
</dbReference>
<reference evidence="4" key="1">
    <citation type="submission" date="2016-08" db="EMBL/GenBank/DDBJ databases">
        <authorList>
            <person name="Varghese N."/>
            <person name="Submissions Spin"/>
        </authorList>
    </citation>
    <scope>NUCLEOTIDE SEQUENCE [LARGE SCALE GENOMIC DNA]</scope>
    <source>
        <strain evidence="4">R-53144</strain>
    </source>
</reference>
<dbReference type="InterPro" id="IPR007428">
    <property type="entry name" value="MlaA"/>
</dbReference>
<evidence type="ECO:0000256" key="2">
    <source>
        <dbReference type="ARBA" id="ARBA00022729"/>
    </source>
</evidence>
<dbReference type="EMBL" id="FMBA01000001">
    <property type="protein sequence ID" value="SCB72964.1"/>
    <property type="molecule type" value="Genomic_DNA"/>
</dbReference>
<keyword evidence="2" id="KW-0732">Signal</keyword>
<comment type="similarity">
    <text evidence="1">Belongs to the MlaA family.</text>
</comment>
<keyword evidence="4" id="KW-1185">Reference proteome</keyword>
<protein>
    <submittedName>
        <fullName evidence="3">Phospholipid-binding lipoprotein MlaA</fullName>
    </submittedName>
</protein>
<sequence length="272" mass="30572">MINHDTIKSYLILSVLSEDIMKKRIVGMIFSVMALTSCATYQTETNSYSDPLSGFNKTMFDVNYYALDPYVFRPAAVAWKDYVPTPVRSGVVNFSSNLSEPASMVNNLLQGDVHKAGTHLARFFLNTVFGFAGLMDIASMSDPQLQKGGKRSFGDVLGHYDVPYGPYVVLPFYGSATLRNEGGHVVDTLYPPLVWLDWQWALVRGVFDGVEARAVAIEYEDLIKNSDDPYNFMRNAYFQRNDFVASGGKVDESKQQQREETINDFINDIDSQ</sequence>
<evidence type="ECO:0000256" key="1">
    <source>
        <dbReference type="ARBA" id="ARBA00010634"/>
    </source>
</evidence>
<name>A0A1C3YS93_9GAMM</name>
<evidence type="ECO:0000313" key="4">
    <source>
        <dbReference type="Proteomes" id="UP000199698"/>
    </source>
</evidence>
<dbReference type="GO" id="GO:0016020">
    <property type="term" value="C:membrane"/>
    <property type="evidence" value="ECO:0007669"/>
    <property type="project" value="InterPro"/>
</dbReference>
<evidence type="ECO:0000313" key="3">
    <source>
        <dbReference type="EMBL" id="SCB72964.1"/>
    </source>
</evidence>